<organism evidence="1 2">
    <name type="scientific">Nephila pilipes</name>
    <name type="common">Giant wood spider</name>
    <name type="synonym">Nephila maculata</name>
    <dbReference type="NCBI Taxonomy" id="299642"/>
    <lineage>
        <taxon>Eukaryota</taxon>
        <taxon>Metazoa</taxon>
        <taxon>Ecdysozoa</taxon>
        <taxon>Arthropoda</taxon>
        <taxon>Chelicerata</taxon>
        <taxon>Arachnida</taxon>
        <taxon>Araneae</taxon>
        <taxon>Araneomorphae</taxon>
        <taxon>Entelegynae</taxon>
        <taxon>Araneoidea</taxon>
        <taxon>Nephilidae</taxon>
        <taxon>Nephila</taxon>
    </lineage>
</organism>
<dbReference type="EMBL" id="BMAW01022024">
    <property type="protein sequence ID" value="GFT75869.1"/>
    <property type="molecule type" value="Genomic_DNA"/>
</dbReference>
<dbReference type="Proteomes" id="UP000887013">
    <property type="component" value="Unassembled WGS sequence"/>
</dbReference>
<comment type="caution">
    <text evidence="1">The sequence shown here is derived from an EMBL/GenBank/DDBJ whole genome shotgun (WGS) entry which is preliminary data.</text>
</comment>
<evidence type="ECO:0000313" key="1">
    <source>
        <dbReference type="EMBL" id="GFT75869.1"/>
    </source>
</evidence>
<dbReference type="AlphaFoldDB" id="A0A8X6PMI3"/>
<evidence type="ECO:0000313" key="2">
    <source>
        <dbReference type="Proteomes" id="UP000887013"/>
    </source>
</evidence>
<proteinExistence type="predicted"/>
<sequence length="171" mass="19530">MAVHALIHTTGVVLDKQYIPLELSYVDVTGYEIYFHLKSPYSYDETIRQFPHARPDVIMTTKHGTSLANVLHFLQARYHQLQEQFPNTIIVFGCKGNSYQMQVLRQTGLPHLVNVEEFGVPSLKMLAQFYPFIVVPSCPCHVKPSKCARLAVLLLACYMFQQNVILPFGQM</sequence>
<keyword evidence="2" id="KW-1185">Reference proteome</keyword>
<gene>
    <name evidence="1" type="primary">AVEN_267429_1</name>
    <name evidence="1" type="ORF">NPIL_18891</name>
</gene>
<protein>
    <submittedName>
        <fullName evidence="1">Uncharacterized protein</fullName>
    </submittedName>
</protein>
<reference evidence="1" key="1">
    <citation type="submission" date="2020-08" db="EMBL/GenBank/DDBJ databases">
        <title>Multicomponent nature underlies the extraordinary mechanical properties of spider dragline silk.</title>
        <authorList>
            <person name="Kono N."/>
            <person name="Nakamura H."/>
            <person name="Mori M."/>
            <person name="Yoshida Y."/>
            <person name="Ohtoshi R."/>
            <person name="Malay A.D."/>
            <person name="Moran D.A.P."/>
            <person name="Tomita M."/>
            <person name="Numata K."/>
            <person name="Arakawa K."/>
        </authorList>
    </citation>
    <scope>NUCLEOTIDE SEQUENCE</scope>
</reference>
<name>A0A8X6PMI3_NEPPI</name>
<accession>A0A8X6PMI3</accession>
<dbReference type="OrthoDB" id="6415557at2759"/>